<feature type="region of interest" description="Disordered" evidence="1">
    <location>
        <begin position="1"/>
        <end position="20"/>
    </location>
</feature>
<dbReference type="InterPro" id="IPR036872">
    <property type="entry name" value="CH_dom_sf"/>
</dbReference>
<dbReference type="GO" id="GO:0005930">
    <property type="term" value="C:axoneme"/>
    <property type="evidence" value="ECO:0007669"/>
    <property type="project" value="TreeGrafter"/>
</dbReference>
<name>A0A833Z2M0_9CHIR</name>
<evidence type="ECO:0000256" key="1">
    <source>
        <dbReference type="SAM" id="MobiDB-lite"/>
    </source>
</evidence>
<feature type="domain" description="CH-like" evidence="2">
    <location>
        <begin position="72"/>
        <end position="150"/>
    </location>
</feature>
<dbReference type="PANTHER" id="PTHR12509:SF8">
    <property type="entry name" value="SPERMATOGENESIS-ASSOCIATED PROTEIN 4"/>
    <property type="match status" value="1"/>
</dbReference>
<gene>
    <name evidence="3" type="ORF">HJG60_017999</name>
</gene>
<organism evidence="3 4">
    <name type="scientific">Phyllostomus discolor</name>
    <name type="common">pale spear-nosed bat</name>
    <dbReference type="NCBI Taxonomy" id="89673"/>
    <lineage>
        <taxon>Eukaryota</taxon>
        <taxon>Metazoa</taxon>
        <taxon>Chordata</taxon>
        <taxon>Craniata</taxon>
        <taxon>Vertebrata</taxon>
        <taxon>Euteleostomi</taxon>
        <taxon>Mammalia</taxon>
        <taxon>Eutheria</taxon>
        <taxon>Laurasiatheria</taxon>
        <taxon>Chiroptera</taxon>
        <taxon>Yangochiroptera</taxon>
        <taxon>Phyllostomidae</taxon>
        <taxon>Phyllostominae</taxon>
        <taxon>Phyllostomus</taxon>
    </lineage>
</organism>
<dbReference type="Pfam" id="PF06294">
    <property type="entry name" value="CH_2"/>
    <property type="match status" value="1"/>
</dbReference>
<dbReference type="PANTHER" id="PTHR12509">
    <property type="entry name" value="SPERMATOGENESIS-ASSOCIATED 4-RELATED"/>
    <property type="match status" value="1"/>
</dbReference>
<evidence type="ECO:0000259" key="2">
    <source>
        <dbReference type="Pfam" id="PF06294"/>
    </source>
</evidence>
<evidence type="ECO:0000313" key="3">
    <source>
        <dbReference type="EMBL" id="KAF6084932.1"/>
    </source>
</evidence>
<dbReference type="Proteomes" id="UP000664940">
    <property type="component" value="Unassembled WGS sequence"/>
</dbReference>
<comment type="caution">
    <text evidence="3">The sequence shown here is derived from an EMBL/GenBank/DDBJ whole genome shotgun (WGS) entry which is preliminary data.</text>
</comment>
<dbReference type="Gene3D" id="1.10.418.10">
    <property type="entry name" value="Calponin-like domain"/>
    <property type="match status" value="1"/>
</dbReference>
<sequence>MKHFIHSPDPSSQPRLEQRVENGHVTRKKRVVALQEHGTSNLLSVQSIRLAVTVTRMVHVTTFHFISLLLWTRDFSNGFLIAEIFAIHYPWELRLSSFRNGTSLKVKLDNWAQLKKFLAKKNLKLPKELIYGTIHCKSGVPEILIQEVYTLLTQREIKSVQDDPVNFTDYSYQMQLPLVPRSTASKSIKDNIRVSELITNPDMLSNEFKVDFLFLLQMLRRKISRRLNPKRFEVKPTVGELTLDRLPARAPRHKLKSVTSRQTAVPALPNIKDSGSSMKTLNGKHCGTPPLEPVTERIGPEPGPEAARPAPPGPVQE</sequence>
<proteinExistence type="predicted"/>
<evidence type="ECO:0000313" key="4">
    <source>
        <dbReference type="Proteomes" id="UP000664940"/>
    </source>
</evidence>
<dbReference type="InterPro" id="IPR052111">
    <property type="entry name" value="Spermatogenesis_Ciliary_MAP"/>
</dbReference>
<dbReference type="GO" id="GO:0008017">
    <property type="term" value="F:microtubule binding"/>
    <property type="evidence" value="ECO:0007669"/>
    <property type="project" value="TreeGrafter"/>
</dbReference>
<protein>
    <submittedName>
        <fullName evidence="3">Spermatogenesis associated 4</fullName>
    </submittedName>
</protein>
<dbReference type="InterPro" id="IPR010441">
    <property type="entry name" value="CH_2"/>
</dbReference>
<dbReference type="EMBL" id="JABVXQ010000012">
    <property type="protein sequence ID" value="KAF6084932.1"/>
    <property type="molecule type" value="Genomic_DNA"/>
</dbReference>
<reference evidence="3 4" key="1">
    <citation type="journal article" date="2020" name="Nature">
        <title>Six reference-quality genomes reveal evolution of bat adaptations.</title>
        <authorList>
            <person name="Jebb D."/>
            <person name="Huang Z."/>
            <person name="Pippel M."/>
            <person name="Hughes G.M."/>
            <person name="Lavrichenko K."/>
            <person name="Devanna P."/>
            <person name="Winkler S."/>
            <person name="Jermiin L.S."/>
            <person name="Skirmuntt E.C."/>
            <person name="Katzourakis A."/>
            <person name="Burkitt-Gray L."/>
            <person name="Ray D.A."/>
            <person name="Sullivan K.A.M."/>
            <person name="Roscito J.G."/>
            <person name="Kirilenko B.M."/>
            <person name="Davalos L.M."/>
            <person name="Corthals A.P."/>
            <person name="Power M.L."/>
            <person name="Jones G."/>
            <person name="Ransome R.D."/>
            <person name="Dechmann D.K.N."/>
            <person name="Locatelli A.G."/>
            <person name="Puechmaille S.J."/>
            <person name="Fedrigo O."/>
            <person name="Jarvis E.D."/>
            <person name="Hiller M."/>
            <person name="Vernes S.C."/>
            <person name="Myers E.W."/>
            <person name="Teeling E.C."/>
        </authorList>
    </citation>
    <scope>NUCLEOTIDE SEQUENCE [LARGE SCALE GENOMIC DNA]</scope>
    <source>
        <strain evidence="3">Bat1K_MPI-CBG_1</strain>
    </source>
</reference>
<dbReference type="GO" id="GO:0051493">
    <property type="term" value="P:regulation of cytoskeleton organization"/>
    <property type="evidence" value="ECO:0007669"/>
    <property type="project" value="TreeGrafter"/>
</dbReference>
<accession>A0A833Z2M0</accession>
<feature type="region of interest" description="Disordered" evidence="1">
    <location>
        <begin position="252"/>
        <end position="317"/>
    </location>
</feature>
<dbReference type="AlphaFoldDB" id="A0A833Z2M0"/>